<dbReference type="PANTHER" id="PTHR36456:SF1">
    <property type="entry name" value="UPF0232 PROTEIN SCO3875"/>
    <property type="match status" value="1"/>
</dbReference>
<gene>
    <name evidence="1" type="ORF">GCM10009768_03790</name>
</gene>
<comment type="caution">
    <text evidence="1">The sequence shown here is derived from an EMBL/GenBank/DDBJ whole genome shotgun (WGS) entry which is preliminary data.</text>
</comment>
<organism evidence="1 2">
    <name type="scientific">Leucobacter iarius</name>
    <dbReference type="NCBI Taxonomy" id="333963"/>
    <lineage>
        <taxon>Bacteria</taxon>
        <taxon>Bacillati</taxon>
        <taxon>Actinomycetota</taxon>
        <taxon>Actinomycetes</taxon>
        <taxon>Micrococcales</taxon>
        <taxon>Microbacteriaceae</taxon>
        <taxon>Leucobacter</taxon>
    </lineage>
</organism>
<dbReference type="EMBL" id="BAAAOB010000001">
    <property type="protein sequence ID" value="GAA1778310.1"/>
    <property type="molecule type" value="Genomic_DNA"/>
</dbReference>
<reference evidence="1 2" key="1">
    <citation type="journal article" date="2019" name="Int. J. Syst. Evol. Microbiol.">
        <title>The Global Catalogue of Microorganisms (GCM) 10K type strain sequencing project: providing services to taxonomists for standard genome sequencing and annotation.</title>
        <authorList>
            <consortium name="The Broad Institute Genomics Platform"/>
            <consortium name="The Broad Institute Genome Sequencing Center for Infectious Disease"/>
            <person name="Wu L."/>
            <person name="Ma J."/>
        </authorList>
    </citation>
    <scope>NUCLEOTIDE SEQUENCE [LARGE SCALE GENOMIC DNA]</scope>
    <source>
        <strain evidence="1 2">JCM 14736</strain>
    </source>
</reference>
<dbReference type="Proteomes" id="UP001500851">
    <property type="component" value="Unassembled WGS sequence"/>
</dbReference>
<proteinExistence type="predicted"/>
<keyword evidence="2" id="KW-1185">Reference proteome</keyword>
<evidence type="ECO:0000313" key="1">
    <source>
        <dbReference type="EMBL" id="GAA1778310.1"/>
    </source>
</evidence>
<dbReference type="PANTHER" id="PTHR36456">
    <property type="entry name" value="UPF0232 PROTEIN SCO3875"/>
    <property type="match status" value="1"/>
</dbReference>
<evidence type="ECO:0000313" key="2">
    <source>
        <dbReference type="Proteomes" id="UP001500851"/>
    </source>
</evidence>
<dbReference type="Pfam" id="PF05258">
    <property type="entry name" value="DciA"/>
    <property type="match status" value="1"/>
</dbReference>
<name>A0ABN2L8B1_9MICO</name>
<dbReference type="InterPro" id="IPR007922">
    <property type="entry name" value="DciA-like"/>
</dbReference>
<accession>A0ABN2L8B1</accession>
<protein>
    <submittedName>
        <fullName evidence="1">DciA family protein</fullName>
    </submittedName>
</protein>
<sequence length="163" mass="18268">MKPEHSDFASSAYLRAKSVWKGVPYRRRRLGSDSTEGEGRAPFGTGRDPRMLGDILAKAATDMGWSADLEQARVITEWAEFVGQPTSDHTEVVGVRDGVLLLQCDSTAWATELRRLRSEILTRLLREFPDSEIRDLRFLAPGAPSWRHGPRTVQGRGPRDTYG</sequence>